<dbReference type="EMBL" id="JBHLYR010000045">
    <property type="protein sequence ID" value="MFB9993130.1"/>
    <property type="molecule type" value="Genomic_DNA"/>
</dbReference>
<sequence>MTGTKKPPAVSNTRAIWGYGAALALVALATGLYFAPRPIPESDVVMWCEREARKQSSNKIDFSVADFNQQGYTATFNINSLDGKTSVPASCSVGGSARDPQIAVEVKK</sequence>
<gene>
    <name evidence="2" type="ORF">ACFFLM_14250</name>
</gene>
<name>A0ABV6B0B4_9DEIO</name>
<feature type="transmembrane region" description="Helical" evidence="1">
    <location>
        <begin position="16"/>
        <end position="35"/>
    </location>
</feature>
<keyword evidence="1" id="KW-0812">Transmembrane</keyword>
<keyword evidence="1" id="KW-0472">Membrane</keyword>
<evidence type="ECO:0008006" key="4">
    <source>
        <dbReference type="Google" id="ProtNLM"/>
    </source>
</evidence>
<evidence type="ECO:0000313" key="3">
    <source>
        <dbReference type="Proteomes" id="UP001589733"/>
    </source>
</evidence>
<proteinExistence type="predicted"/>
<keyword evidence="3" id="KW-1185">Reference proteome</keyword>
<keyword evidence="1" id="KW-1133">Transmembrane helix</keyword>
<evidence type="ECO:0000313" key="2">
    <source>
        <dbReference type="EMBL" id="MFB9993130.1"/>
    </source>
</evidence>
<accession>A0ABV6B0B4</accession>
<comment type="caution">
    <text evidence="2">The sequence shown here is derived from an EMBL/GenBank/DDBJ whole genome shotgun (WGS) entry which is preliminary data.</text>
</comment>
<protein>
    <recommendedName>
        <fullName evidence="4">DUF4307 domain-containing protein</fullName>
    </recommendedName>
</protein>
<dbReference type="Proteomes" id="UP001589733">
    <property type="component" value="Unassembled WGS sequence"/>
</dbReference>
<reference evidence="2 3" key="1">
    <citation type="submission" date="2024-09" db="EMBL/GenBank/DDBJ databases">
        <authorList>
            <person name="Sun Q."/>
            <person name="Mori K."/>
        </authorList>
    </citation>
    <scope>NUCLEOTIDE SEQUENCE [LARGE SCALE GENOMIC DNA]</scope>
    <source>
        <strain evidence="2 3">JCM 13503</strain>
    </source>
</reference>
<dbReference type="RefSeq" id="WP_380011347.1">
    <property type="nucleotide sequence ID" value="NZ_JBHLYR010000045.1"/>
</dbReference>
<evidence type="ECO:0000256" key="1">
    <source>
        <dbReference type="SAM" id="Phobius"/>
    </source>
</evidence>
<organism evidence="2 3">
    <name type="scientific">Deinococcus oregonensis</name>
    <dbReference type="NCBI Taxonomy" id="1805970"/>
    <lineage>
        <taxon>Bacteria</taxon>
        <taxon>Thermotogati</taxon>
        <taxon>Deinococcota</taxon>
        <taxon>Deinococci</taxon>
        <taxon>Deinococcales</taxon>
        <taxon>Deinococcaceae</taxon>
        <taxon>Deinococcus</taxon>
    </lineage>
</organism>